<accession>A0ABV8MUT3</accession>
<proteinExistence type="predicted"/>
<dbReference type="RefSeq" id="WP_378168775.1">
    <property type="nucleotide sequence ID" value="NZ_JBHSBU010000004.1"/>
</dbReference>
<protein>
    <submittedName>
        <fullName evidence="1">Uncharacterized protein</fullName>
    </submittedName>
</protein>
<dbReference type="EMBL" id="JBHSBU010000004">
    <property type="protein sequence ID" value="MFC4162013.1"/>
    <property type="molecule type" value="Genomic_DNA"/>
</dbReference>
<reference evidence="2" key="1">
    <citation type="journal article" date="2019" name="Int. J. Syst. Evol. Microbiol.">
        <title>The Global Catalogue of Microorganisms (GCM) 10K type strain sequencing project: providing services to taxonomists for standard genome sequencing and annotation.</title>
        <authorList>
            <consortium name="The Broad Institute Genomics Platform"/>
            <consortium name="The Broad Institute Genome Sequencing Center for Infectious Disease"/>
            <person name="Wu L."/>
            <person name="Ma J."/>
        </authorList>
    </citation>
    <scope>NUCLEOTIDE SEQUENCE [LARGE SCALE GENOMIC DNA]</scope>
    <source>
        <strain evidence="2">LMG 29894</strain>
    </source>
</reference>
<name>A0ABV8MUT3_9NEIS</name>
<evidence type="ECO:0000313" key="1">
    <source>
        <dbReference type="EMBL" id="MFC4162013.1"/>
    </source>
</evidence>
<organism evidence="1 2">
    <name type="scientific">Chitinimonas lacunae</name>
    <dbReference type="NCBI Taxonomy" id="1963018"/>
    <lineage>
        <taxon>Bacteria</taxon>
        <taxon>Pseudomonadati</taxon>
        <taxon>Pseudomonadota</taxon>
        <taxon>Betaproteobacteria</taxon>
        <taxon>Neisseriales</taxon>
        <taxon>Chitinibacteraceae</taxon>
        <taxon>Chitinimonas</taxon>
    </lineage>
</organism>
<gene>
    <name evidence="1" type="ORF">ACFOW7_21995</name>
</gene>
<evidence type="ECO:0000313" key="2">
    <source>
        <dbReference type="Proteomes" id="UP001595791"/>
    </source>
</evidence>
<comment type="caution">
    <text evidence="1">The sequence shown here is derived from an EMBL/GenBank/DDBJ whole genome shotgun (WGS) entry which is preliminary data.</text>
</comment>
<keyword evidence="2" id="KW-1185">Reference proteome</keyword>
<sequence length="218" mass="24441">MTMTPTHQTIETDFTRDQIGDCFRAVVASLLELPIDEVPHCLHDYPDRTTWLHRVNEWLRPYNLGFIDFGPGFDLKQFGIAGLHHELRLSLGGGTYHSTVGVDGMLVHDPSTRPSSSTSQSHQTGVFIVLDPSKPIGKHAMPVVSLDELERSKAEWAAAGALTRYRMREPSPPQSHPNIWAMADRPSNAWLPEWVESYIKAVVEQQRSMQPQNSTATS</sequence>
<dbReference type="Proteomes" id="UP001595791">
    <property type="component" value="Unassembled WGS sequence"/>
</dbReference>